<accession>A0A5N6AE78</accession>
<feature type="chain" id="PRO_5038842993" evidence="1">
    <location>
        <begin position="23"/>
        <end position="421"/>
    </location>
</feature>
<dbReference type="Proteomes" id="UP000314251">
    <property type="component" value="Unassembled WGS sequence"/>
</dbReference>
<dbReference type="PANTHER" id="PTHR43649:SF32">
    <property type="entry name" value="SUGAR BINDING SECRETED PROTEIN"/>
    <property type="match status" value="1"/>
</dbReference>
<evidence type="ECO:0000313" key="2">
    <source>
        <dbReference type="EMBL" id="KAB8166961.1"/>
    </source>
</evidence>
<evidence type="ECO:0000256" key="1">
    <source>
        <dbReference type="SAM" id="SignalP"/>
    </source>
</evidence>
<sequence>MRRRTRTAATAATLSLALIPLAACGSDGDGRTELTVATFSDFGYEALIEEYEEAHPDIRVKIQVSQFEQHHQQLTTQLAGGSGAADIVAVEEGWMPRFRESKDQFVNLAEHGANELQDRWLPWKWEQGVVDGGEFVMGYGTDVGSLAMCYRRDMFEEAGLPSEREEVSALWPTWDEYFEVGRQFLDSGAEAAWFDGADTIYSSMLNQNEIGYFERDETFVGDSNPVIEESFLQVGQAVEEGMSAGLVGFSQEWNVGFKQSSFATAPCPSWALGLIEDAAGPEAEGLWDIAAVPGGGGNWGGSFLTVPQQGDHIEEAAELAAWLTAPEQEKRIFQDVGSLPSIPELYEDPAVAEFTNPYFNDAPVGEIFAASAAELQPNFRGVRDSDVRPAFGNALQRVEQGNATPEQALAEAVEEATSALD</sequence>
<reference evidence="2" key="1">
    <citation type="submission" date="2019-10" db="EMBL/GenBank/DDBJ databases">
        <title>Nonomuraea sp. nov., isolated from Phyllanthus amarus.</title>
        <authorList>
            <person name="Klykleung N."/>
            <person name="Tanasupawat S."/>
        </authorList>
    </citation>
    <scope>NUCLEOTIDE SEQUENCE [LARGE SCALE GENOMIC DNA]</scope>
    <source>
        <strain evidence="2">3MP-10</strain>
    </source>
</reference>
<gene>
    <name evidence="2" type="ORF">FH607_008600</name>
</gene>
<dbReference type="InterPro" id="IPR050490">
    <property type="entry name" value="Bact_solute-bd_prot1"/>
</dbReference>
<proteinExistence type="predicted"/>
<name>A0A5N6AE78_9ACTN</name>
<dbReference type="EMBL" id="VDLY02000005">
    <property type="protein sequence ID" value="KAB8166961.1"/>
    <property type="molecule type" value="Genomic_DNA"/>
</dbReference>
<keyword evidence="1" id="KW-0732">Signal</keyword>
<dbReference type="Pfam" id="PF01547">
    <property type="entry name" value="SBP_bac_1"/>
    <property type="match status" value="1"/>
</dbReference>
<dbReference type="InterPro" id="IPR006059">
    <property type="entry name" value="SBP"/>
</dbReference>
<protein>
    <submittedName>
        <fullName evidence="2">Extracellular solute-binding protein</fullName>
    </submittedName>
</protein>
<dbReference type="OrthoDB" id="3226017at2"/>
<dbReference type="AlphaFoldDB" id="A0A5N6AE78"/>
<keyword evidence="3" id="KW-1185">Reference proteome</keyword>
<dbReference type="Gene3D" id="3.40.190.10">
    <property type="entry name" value="Periplasmic binding protein-like II"/>
    <property type="match status" value="1"/>
</dbReference>
<dbReference type="PANTHER" id="PTHR43649">
    <property type="entry name" value="ARABINOSE-BINDING PROTEIN-RELATED"/>
    <property type="match status" value="1"/>
</dbReference>
<comment type="caution">
    <text evidence="2">The sequence shown here is derived from an EMBL/GenBank/DDBJ whole genome shotgun (WGS) entry which is preliminary data.</text>
</comment>
<dbReference type="SUPFAM" id="SSF53850">
    <property type="entry name" value="Periplasmic binding protein-like II"/>
    <property type="match status" value="1"/>
</dbReference>
<organism evidence="2 3">
    <name type="scientific">Streptomyces mimosae</name>
    <dbReference type="NCBI Taxonomy" id="2586635"/>
    <lineage>
        <taxon>Bacteria</taxon>
        <taxon>Bacillati</taxon>
        <taxon>Actinomycetota</taxon>
        <taxon>Actinomycetes</taxon>
        <taxon>Kitasatosporales</taxon>
        <taxon>Streptomycetaceae</taxon>
        <taxon>Streptomyces</taxon>
    </lineage>
</organism>
<feature type="signal peptide" evidence="1">
    <location>
        <begin position="1"/>
        <end position="22"/>
    </location>
</feature>
<evidence type="ECO:0000313" key="3">
    <source>
        <dbReference type="Proteomes" id="UP000314251"/>
    </source>
</evidence>
<dbReference type="RefSeq" id="WP_139667333.1">
    <property type="nucleotide sequence ID" value="NZ_VDLY02000005.1"/>
</dbReference>